<gene>
    <name evidence="9" type="ORF">EDD80_1059</name>
</gene>
<evidence type="ECO:0000256" key="6">
    <source>
        <dbReference type="SAM" id="Phobius"/>
    </source>
</evidence>
<keyword evidence="4 6" id="KW-1133">Transmembrane helix</keyword>
<dbReference type="InterPro" id="IPR003838">
    <property type="entry name" value="ABC3_permease_C"/>
</dbReference>
<evidence type="ECO:0000256" key="5">
    <source>
        <dbReference type="ARBA" id="ARBA00023136"/>
    </source>
</evidence>
<evidence type="ECO:0000256" key="3">
    <source>
        <dbReference type="ARBA" id="ARBA00022692"/>
    </source>
</evidence>
<dbReference type="Proteomes" id="UP000295807">
    <property type="component" value="Unassembled WGS sequence"/>
</dbReference>
<dbReference type="PANTHER" id="PTHR30572:SF18">
    <property type="entry name" value="ABC-TYPE MACROLIDE FAMILY EXPORT SYSTEM PERMEASE COMPONENT 2"/>
    <property type="match status" value="1"/>
</dbReference>
<keyword evidence="3 6" id="KW-0812">Transmembrane</keyword>
<evidence type="ECO:0000256" key="4">
    <source>
        <dbReference type="ARBA" id="ARBA00022989"/>
    </source>
</evidence>
<evidence type="ECO:0000313" key="9">
    <source>
        <dbReference type="EMBL" id="TCS87198.1"/>
    </source>
</evidence>
<keyword evidence="5 6" id="KW-0472">Membrane</keyword>
<feature type="transmembrane region" description="Helical" evidence="6">
    <location>
        <begin position="428"/>
        <end position="447"/>
    </location>
</feature>
<dbReference type="PROSITE" id="PS51257">
    <property type="entry name" value="PROKAR_LIPOPROTEIN"/>
    <property type="match status" value="1"/>
</dbReference>
<proteinExistence type="predicted"/>
<feature type="domain" description="ABC3 transporter permease C-terminal" evidence="7">
    <location>
        <begin position="287"/>
        <end position="402"/>
    </location>
</feature>
<feature type="transmembrane region" description="Helical" evidence="6">
    <location>
        <begin position="20"/>
        <end position="41"/>
    </location>
</feature>
<evidence type="ECO:0000259" key="8">
    <source>
        <dbReference type="Pfam" id="PF12704"/>
    </source>
</evidence>
<feature type="domain" description="ABC3 transporter permease C-terminal" evidence="7">
    <location>
        <begin position="673"/>
        <end position="776"/>
    </location>
</feature>
<keyword evidence="10" id="KW-1185">Reference proteome</keyword>
<organism evidence="9 10">
    <name type="scientific">Anseongella ginsenosidimutans</name>
    <dbReference type="NCBI Taxonomy" id="496056"/>
    <lineage>
        <taxon>Bacteria</taxon>
        <taxon>Pseudomonadati</taxon>
        <taxon>Bacteroidota</taxon>
        <taxon>Sphingobacteriia</taxon>
        <taxon>Sphingobacteriales</taxon>
        <taxon>Sphingobacteriaceae</taxon>
        <taxon>Anseongella</taxon>
    </lineage>
</organism>
<dbReference type="EMBL" id="SMAD01000005">
    <property type="protein sequence ID" value="TCS87198.1"/>
    <property type="molecule type" value="Genomic_DNA"/>
</dbReference>
<evidence type="ECO:0000256" key="1">
    <source>
        <dbReference type="ARBA" id="ARBA00004651"/>
    </source>
</evidence>
<dbReference type="AlphaFoldDB" id="A0A4R3KQK3"/>
<evidence type="ECO:0000256" key="2">
    <source>
        <dbReference type="ARBA" id="ARBA00022475"/>
    </source>
</evidence>
<dbReference type="Pfam" id="PF02687">
    <property type="entry name" value="FtsX"/>
    <property type="match status" value="2"/>
</dbReference>
<protein>
    <submittedName>
        <fullName evidence="9">FtsX-like permease family protein</fullName>
    </submittedName>
</protein>
<name>A0A4R3KQK3_9SPHI</name>
<evidence type="ECO:0000259" key="7">
    <source>
        <dbReference type="Pfam" id="PF02687"/>
    </source>
</evidence>
<dbReference type="OrthoDB" id="1451596at2"/>
<feature type="transmembrane region" description="Helical" evidence="6">
    <location>
        <begin position="284"/>
        <end position="306"/>
    </location>
</feature>
<dbReference type="PANTHER" id="PTHR30572">
    <property type="entry name" value="MEMBRANE COMPONENT OF TRANSPORTER-RELATED"/>
    <property type="match status" value="1"/>
</dbReference>
<accession>A0A4R3KQK3</accession>
<feature type="transmembrane region" description="Helical" evidence="6">
    <location>
        <begin position="672"/>
        <end position="693"/>
    </location>
</feature>
<dbReference type="Pfam" id="PF12704">
    <property type="entry name" value="MacB_PCD"/>
    <property type="match status" value="1"/>
</dbReference>
<feature type="transmembrane region" description="Helical" evidence="6">
    <location>
        <begin position="713"/>
        <end position="735"/>
    </location>
</feature>
<keyword evidence="2" id="KW-1003">Cell membrane</keyword>
<feature type="transmembrane region" description="Helical" evidence="6">
    <location>
        <begin position="755"/>
        <end position="778"/>
    </location>
</feature>
<evidence type="ECO:0000313" key="10">
    <source>
        <dbReference type="Proteomes" id="UP000295807"/>
    </source>
</evidence>
<dbReference type="RefSeq" id="WP_132129005.1">
    <property type="nucleotide sequence ID" value="NZ_CP042432.1"/>
</dbReference>
<dbReference type="GO" id="GO:0005886">
    <property type="term" value="C:plasma membrane"/>
    <property type="evidence" value="ECO:0007669"/>
    <property type="project" value="UniProtKB-SubCell"/>
</dbReference>
<dbReference type="InterPro" id="IPR050250">
    <property type="entry name" value="Macrolide_Exporter_MacB"/>
</dbReference>
<sequence>MFRYNLILIYRNFKRFKGAFFINLAGLSTGLACALLIYLWVYDELHVDKFNEKDSRLFQVMENEHYAESINTTPETDGILAEALAEEMPEVEYATTATPVWWFEKFTLSAGNKNVKATGRYAGKDYFNMFSYHLIRGDESQVLADKNSIVISEVLALKLFNTSDNIIGKVIEFQHEQQFLISGVFEGTPPNSTEQFDFVLSFAFFQEKHPRFADWGHSGPVTYVMLKQGTNPDQFNHKIADFLKNKTAGYANSTLFTRPFSDGYLYGKYENGIQAGGRIAYVKLFSVIAIFILIIACINFMNLSTAKATQRLKEVGIKKAIGAGRKALVFQYLGESVLMAFLSLTTALLLVLLFLPQFNQITGKHLTVNLDINLIVSVLALTLFTGIIAGGYPALYLSGFNPVSILKGGAVPGKFKASVGEVWVRKGLVVFQFTLSVILIVAVLVVYKQIEFIQAKNIGYDKDNLIIFDMEGKVEENPETFLSAVKNIPGIVNASSSNSRLIGSYGATTGVQWEGKNPDDVISFETVQVNYDLIETLGIEMVAGRSFSRDFGTDKSKLIVNEAARDVMGLQEPVGKVINLWGNDKQILGVAKNFHIASFHEAVKPILIRLLPQHTDYIMAKIEAGRERETIEQLQEFYQEFNPGFVLDYKFMDAQYQALYEAENRTAALSKYFAGLAVLISCLGLFGLVSFTAERRLKEIGIRKVMGASVSNVVGLLSGDFIRLVLIAILIASPIAWYVMNRWLQNFAYRIDLGWWMFALAGLLAAVIALLTVSFHSVKAALANPVKSLRSE</sequence>
<comment type="subcellular location">
    <subcellularLocation>
        <location evidence="1">Cell membrane</location>
        <topology evidence="1">Multi-pass membrane protein</topology>
    </subcellularLocation>
</comment>
<feature type="domain" description="MacB-like periplasmic core" evidence="8">
    <location>
        <begin position="21"/>
        <end position="240"/>
    </location>
</feature>
<comment type="caution">
    <text evidence="9">The sequence shown here is derived from an EMBL/GenBank/DDBJ whole genome shotgun (WGS) entry which is preliminary data.</text>
</comment>
<feature type="transmembrane region" description="Helical" evidence="6">
    <location>
        <begin position="374"/>
        <end position="397"/>
    </location>
</feature>
<feature type="transmembrane region" description="Helical" evidence="6">
    <location>
        <begin position="327"/>
        <end position="354"/>
    </location>
</feature>
<dbReference type="GO" id="GO:0022857">
    <property type="term" value="F:transmembrane transporter activity"/>
    <property type="evidence" value="ECO:0007669"/>
    <property type="project" value="TreeGrafter"/>
</dbReference>
<dbReference type="InterPro" id="IPR025857">
    <property type="entry name" value="MacB_PCD"/>
</dbReference>
<reference evidence="9 10" key="1">
    <citation type="submission" date="2019-03" db="EMBL/GenBank/DDBJ databases">
        <title>Genomic Encyclopedia of Type Strains, Phase IV (KMG-IV): sequencing the most valuable type-strain genomes for metagenomic binning, comparative biology and taxonomic classification.</title>
        <authorList>
            <person name="Goeker M."/>
        </authorList>
    </citation>
    <scope>NUCLEOTIDE SEQUENCE [LARGE SCALE GENOMIC DNA]</scope>
    <source>
        <strain evidence="9 10">DSM 21100</strain>
    </source>
</reference>